<reference evidence="1 2" key="1">
    <citation type="submission" date="2018-11" db="EMBL/GenBank/DDBJ databases">
        <title>Trebonia kvetii gen.nov., sp.nov., a novel acidophilic actinobacterium, and proposal of the new actinobacterial family Treboniaceae fam. nov.</title>
        <authorList>
            <person name="Rapoport D."/>
            <person name="Sagova-Mareckova M."/>
            <person name="Sedlacek I."/>
            <person name="Provaznik J."/>
            <person name="Kralova S."/>
            <person name="Pavlinic D."/>
            <person name="Benes V."/>
            <person name="Kopecky J."/>
        </authorList>
    </citation>
    <scope>NUCLEOTIDE SEQUENCE [LARGE SCALE GENOMIC DNA]</scope>
    <source>
        <strain evidence="1 2">15Tr583</strain>
    </source>
</reference>
<gene>
    <name evidence="1" type="ORF">EAS64_26175</name>
</gene>
<organism evidence="1 2">
    <name type="scientific">Trebonia kvetii</name>
    <dbReference type="NCBI Taxonomy" id="2480626"/>
    <lineage>
        <taxon>Bacteria</taxon>
        <taxon>Bacillati</taxon>
        <taxon>Actinomycetota</taxon>
        <taxon>Actinomycetes</taxon>
        <taxon>Streptosporangiales</taxon>
        <taxon>Treboniaceae</taxon>
        <taxon>Trebonia</taxon>
    </lineage>
</organism>
<accession>A0A6P2BVZ0</accession>
<dbReference type="RefSeq" id="WP_145857178.1">
    <property type="nucleotide sequence ID" value="NZ_RPFW01000005.1"/>
</dbReference>
<evidence type="ECO:0000313" key="1">
    <source>
        <dbReference type="EMBL" id="TVZ02305.1"/>
    </source>
</evidence>
<sequence length="498" mass="52141">MEGDGAEGVVFPLSADGRRSTSALGRAVVADALRAVDPVGAVGAEQETNWRSGYLIHFRRLVEAGLPSKAAALSVARDGLGSLHARMRARGPDGTETGLDGVLSAPALASFATLSVPGSGQREAELSLPYRGEQLRGDALVRLLETWVSGGVIEPSCAEAVREVAAHPEWLRLPGQTVIALGAGAEVGPLEVLLRWGVRVAAVDLPSPPVWERLLRMARQGAGELLVPVNREAPAAPHPDASDEAIARWAGLNLVSEIPGAAQWLAGLDGPLVLGNYVYADGGANVAVCAAADALTVRLQAARGDVALAFLATPTDVFAVPSDAVAHSARAYAARSRTAKLAGRPLRAVSRGRLLRRAYVPGASPGISDTLVPQQGPNYAMAKRLQRWRATLAREAGTTVSLNVAPPTRTRSVTKNRTLAAAYAGAHRFGAEVFEPATTRTLMAALLVHDLQATRPAHAHPWQDEAYAAAHGGLWRIAYAPRSALGLAALLGYAATRH</sequence>
<evidence type="ECO:0000313" key="2">
    <source>
        <dbReference type="Proteomes" id="UP000460272"/>
    </source>
</evidence>
<protein>
    <submittedName>
        <fullName evidence="1">Uncharacterized protein</fullName>
    </submittedName>
</protein>
<comment type="caution">
    <text evidence="1">The sequence shown here is derived from an EMBL/GenBank/DDBJ whole genome shotgun (WGS) entry which is preliminary data.</text>
</comment>
<dbReference type="EMBL" id="RPFW01000005">
    <property type="protein sequence ID" value="TVZ02305.1"/>
    <property type="molecule type" value="Genomic_DNA"/>
</dbReference>
<proteinExistence type="predicted"/>
<dbReference type="Proteomes" id="UP000460272">
    <property type="component" value="Unassembled WGS sequence"/>
</dbReference>
<name>A0A6P2BVZ0_9ACTN</name>
<keyword evidence="2" id="KW-1185">Reference proteome</keyword>
<dbReference type="OrthoDB" id="1917183at2"/>
<dbReference type="AlphaFoldDB" id="A0A6P2BVZ0"/>